<dbReference type="Gene3D" id="3.30.420.40">
    <property type="match status" value="2"/>
</dbReference>
<accession>A0AA48HWC8</accession>
<dbReference type="GO" id="GO:0005829">
    <property type="term" value="C:cytosol"/>
    <property type="evidence" value="ECO:0007669"/>
    <property type="project" value="TreeGrafter"/>
</dbReference>
<dbReference type="GO" id="GO:0002949">
    <property type="term" value="P:tRNA threonylcarbamoyladenosine modification"/>
    <property type="evidence" value="ECO:0007669"/>
    <property type="project" value="InterPro"/>
</dbReference>
<dbReference type="KEGG" id="ptrh:RsTaC01_0406"/>
<dbReference type="NCBIfam" id="TIGR03725">
    <property type="entry name" value="T6A_YeaZ"/>
    <property type="match status" value="1"/>
</dbReference>
<gene>
    <name evidence="2" type="ORF">RsTaC01_0406</name>
</gene>
<dbReference type="Proteomes" id="UP001335720">
    <property type="component" value="Chromosome"/>
</dbReference>
<proteinExistence type="predicted"/>
<dbReference type="InterPro" id="IPR022496">
    <property type="entry name" value="T6A_TsaB"/>
</dbReference>
<dbReference type="SUPFAM" id="SSF53067">
    <property type="entry name" value="Actin-like ATPase domain"/>
    <property type="match status" value="1"/>
</dbReference>
<dbReference type="InterPro" id="IPR000905">
    <property type="entry name" value="Gcp-like_dom"/>
</dbReference>
<dbReference type="PANTHER" id="PTHR11735">
    <property type="entry name" value="TRNA N6-ADENOSINE THREONYLCARBAMOYLTRANSFERASE"/>
    <property type="match status" value="1"/>
</dbReference>
<evidence type="ECO:0000259" key="1">
    <source>
        <dbReference type="Pfam" id="PF00814"/>
    </source>
</evidence>
<dbReference type="InterPro" id="IPR043129">
    <property type="entry name" value="ATPase_NBD"/>
</dbReference>
<reference evidence="2" key="1">
    <citation type="journal article" date="2023" name="ISME J.">
        <title>Emergence of putative energy parasites within Clostridia revealed by genome analysis of a novel endosymbiotic clade.</title>
        <authorList>
            <person name="Takahashi K."/>
            <person name="Kuwahara H."/>
            <person name="Horikawa Y."/>
            <person name="Izawa K."/>
            <person name="Kato D."/>
            <person name="Inagaki T."/>
            <person name="Yuki M."/>
            <person name="Ohkuma M."/>
            <person name="Hongoh Y."/>
        </authorList>
    </citation>
    <scope>NUCLEOTIDE SEQUENCE</scope>
    <source>
        <strain evidence="2">RsTa-C01</strain>
    </source>
</reference>
<name>A0AA48HWC8_9FIRM</name>
<dbReference type="AlphaFoldDB" id="A0AA48HWC8"/>
<feature type="domain" description="Gcp-like" evidence="1">
    <location>
        <begin position="34"/>
        <end position="148"/>
    </location>
</feature>
<evidence type="ECO:0000313" key="2">
    <source>
        <dbReference type="EMBL" id="BED92598.1"/>
    </source>
</evidence>
<organism evidence="2">
    <name type="scientific">Candidatus Paraimprobicoccus trichonymphae</name>
    <dbReference type="NCBI Taxonomy" id="3033793"/>
    <lineage>
        <taxon>Bacteria</taxon>
        <taxon>Bacillati</taxon>
        <taxon>Bacillota</taxon>
        <taxon>Clostridia</taxon>
        <taxon>Candidatus Paraimprobicoccus</taxon>
    </lineage>
</organism>
<dbReference type="PANTHER" id="PTHR11735:SF11">
    <property type="entry name" value="TRNA THREONYLCARBAMOYLADENOSINE BIOSYNTHESIS PROTEIN TSAB"/>
    <property type="match status" value="1"/>
</dbReference>
<dbReference type="EMBL" id="AP027925">
    <property type="protein sequence ID" value="BED92598.1"/>
    <property type="molecule type" value="Genomic_DNA"/>
</dbReference>
<sequence length="235" mass="26302">MIILSLDSSSKNLSVAINNNNMVLCEISCNSNLKHSEIIISTIKSALRYSNLKIKDIDVFAVTNGPGSFTGIRTGLSIIKSMSFSTNKQIFVVSSLEALAYNLLNVLENITICSCISLNNNKVYSSTFKIISNEVVRVSNDKEISNENLISELSKFDEQIYLVGEDSEKIFGMSNLNNLILVSENLRYLKSSLLSYKFARNKENNKILVKAENLNPNYLSICQAEKVYISSRENR</sequence>
<dbReference type="Pfam" id="PF00814">
    <property type="entry name" value="TsaD"/>
    <property type="match status" value="1"/>
</dbReference>
<protein>
    <submittedName>
        <fullName evidence="2">tRNA (Adenosine(37)-N6)-threonylcarbamoyltransferase complex dimerization subunit type 1</fullName>
    </submittedName>
</protein>